<accession>A0A0M3KC27</accession>
<dbReference type="AlphaFoldDB" id="A0A0M3KC27"/>
<name>A0A0M3KC27_ANISI</name>
<dbReference type="PANTHER" id="PTHR16172:SF2">
    <property type="entry name" value="MAJOR FACILITATOR SUPERFAMILY DOMAIN-CONTAINING PROTEIN 6"/>
    <property type="match status" value="1"/>
</dbReference>
<dbReference type="GO" id="GO:0016020">
    <property type="term" value="C:membrane"/>
    <property type="evidence" value="ECO:0007669"/>
    <property type="project" value="UniProtKB-SubCell"/>
</dbReference>
<keyword evidence="3 6" id="KW-0812">Transmembrane</keyword>
<evidence type="ECO:0000313" key="10">
    <source>
        <dbReference type="WBParaSite" id="ASIM_0001852601-mRNA-1"/>
    </source>
</evidence>
<dbReference type="Pfam" id="PF12832">
    <property type="entry name" value="MFS_1_like"/>
    <property type="match status" value="1"/>
</dbReference>
<reference evidence="10" key="1">
    <citation type="submission" date="2017-02" db="UniProtKB">
        <authorList>
            <consortium name="WormBaseParasite"/>
        </authorList>
    </citation>
    <scope>IDENTIFICATION</scope>
</reference>
<organism evidence="10">
    <name type="scientific">Anisakis simplex</name>
    <name type="common">Herring worm</name>
    <dbReference type="NCBI Taxonomy" id="6269"/>
    <lineage>
        <taxon>Eukaryota</taxon>
        <taxon>Metazoa</taxon>
        <taxon>Ecdysozoa</taxon>
        <taxon>Nematoda</taxon>
        <taxon>Chromadorea</taxon>
        <taxon>Rhabditida</taxon>
        <taxon>Spirurina</taxon>
        <taxon>Ascaridomorpha</taxon>
        <taxon>Ascaridoidea</taxon>
        <taxon>Anisakidae</taxon>
        <taxon>Anisakis</taxon>
        <taxon>Anisakis simplex complex</taxon>
    </lineage>
</organism>
<dbReference type="InterPro" id="IPR051717">
    <property type="entry name" value="MFS_MFSD6"/>
</dbReference>
<protein>
    <submittedName>
        <fullName evidence="10">MFS_1_like domain-containing protein</fullName>
    </submittedName>
</protein>
<proteinExistence type="inferred from homology"/>
<evidence type="ECO:0000256" key="6">
    <source>
        <dbReference type="SAM" id="Phobius"/>
    </source>
</evidence>
<feature type="domain" description="Major facilitator superfamily associated" evidence="7">
    <location>
        <begin position="24"/>
        <end position="101"/>
    </location>
</feature>
<dbReference type="EMBL" id="UYRR01034756">
    <property type="protein sequence ID" value="VDK62122.1"/>
    <property type="molecule type" value="Genomic_DNA"/>
</dbReference>
<evidence type="ECO:0000259" key="7">
    <source>
        <dbReference type="Pfam" id="PF12832"/>
    </source>
</evidence>
<keyword evidence="4 6" id="KW-1133">Transmembrane helix</keyword>
<dbReference type="WBParaSite" id="ASIM_0001852601-mRNA-1">
    <property type="protein sequence ID" value="ASIM_0001852601-mRNA-1"/>
    <property type="gene ID" value="ASIM_0001852601"/>
</dbReference>
<dbReference type="SUPFAM" id="SSF103473">
    <property type="entry name" value="MFS general substrate transporter"/>
    <property type="match status" value="1"/>
</dbReference>
<evidence type="ECO:0000313" key="8">
    <source>
        <dbReference type="EMBL" id="VDK62122.1"/>
    </source>
</evidence>
<keyword evidence="9" id="KW-1185">Reference proteome</keyword>
<comment type="similarity">
    <text evidence="2">Belongs to the major facilitator superfamily. MFSD6 family.</text>
</comment>
<feature type="transmembrane region" description="Helical" evidence="6">
    <location>
        <begin position="84"/>
        <end position="103"/>
    </location>
</feature>
<evidence type="ECO:0000256" key="5">
    <source>
        <dbReference type="ARBA" id="ARBA00023136"/>
    </source>
</evidence>
<dbReference type="OrthoDB" id="5989317at2759"/>
<comment type="subcellular location">
    <subcellularLocation>
        <location evidence="1">Membrane</location>
        <topology evidence="1">Multi-pass membrane protein</topology>
    </subcellularLocation>
</comment>
<dbReference type="InterPro" id="IPR036259">
    <property type="entry name" value="MFS_trans_sf"/>
</dbReference>
<reference evidence="8 9" key="2">
    <citation type="submission" date="2018-11" db="EMBL/GenBank/DDBJ databases">
        <authorList>
            <consortium name="Pathogen Informatics"/>
        </authorList>
    </citation>
    <scope>NUCLEOTIDE SEQUENCE [LARGE SCALE GENOMIC DNA]</scope>
</reference>
<evidence type="ECO:0000313" key="9">
    <source>
        <dbReference type="Proteomes" id="UP000267096"/>
    </source>
</evidence>
<evidence type="ECO:0000256" key="3">
    <source>
        <dbReference type="ARBA" id="ARBA00022692"/>
    </source>
</evidence>
<gene>
    <name evidence="8" type="ORF">ASIM_LOCUS17925</name>
</gene>
<dbReference type="Proteomes" id="UP000267096">
    <property type="component" value="Unassembled WGS sequence"/>
</dbReference>
<dbReference type="InterPro" id="IPR024989">
    <property type="entry name" value="MFS_assoc_dom"/>
</dbReference>
<dbReference type="PANTHER" id="PTHR16172">
    <property type="entry name" value="MAJOR FACILITATOR SUPERFAMILY DOMAIN-CONTAINING PROTEIN 6-LIKE"/>
    <property type="match status" value="1"/>
</dbReference>
<evidence type="ECO:0000256" key="2">
    <source>
        <dbReference type="ARBA" id="ARBA00005241"/>
    </source>
</evidence>
<feature type="transmembrane region" description="Helical" evidence="6">
    <location>
        <begin position="24"/>
        <end position="44"/>
    </location>
</feature>
<evidence type="ECO:0000256" key="1">
    <source>
        <dbReference type="ARBA" id="ARBA00004141"/>
    </source>
</evidence>
<keyword evidence="5 6" id="KW-0472">Membrane</keyword>
<evidence type="ECO:0000256" key="4">
    <source>
        <dbReference type="ARBA" id="ARBA00022989"/>
    </source>
</evidence>
<sequence length="193" mass="21498">MESGERIVKLFGREYGREAFVSRLFYLCFFASFGSLFPLLGIYFKQLGMNAAQAGFLLGARPLVEFASSPFWGSFADRFKKGKLLLMFSLSSFIIFTLAIGFVQPLTPYCVTAPVFNTTSDCFYLEPAGQIIHGGAIGYLKEAAGIGRRKRQAPQLLEKIIDLSSYERKEDIVPGLAPELITRDNLLIWAAIN</sequence>
<dbReference type="Gene3D" id="1.20.1250.20">
    <property type="entry name" value="MFS general substrate transporter like domains"/>
    <property type="match status" value="1"/>
</dbReference>